<proteinExistence type="predicted"/>
<keyword evidence="1" id="KW-0812">Transmembrane</keyword>
<dbReference type="KEGG" id="saal:L336_0536"/>
<evidence type="ECO:0000256" key="1">
    <source>
        <dbReference type="SAM" id="Phobius"/>
    </source>
</evidence>
<evidence type="ECO:0000313" key="4">
    <source>
        <dbReference type="Proteomes" id="UP000013893"/>
    </source>
</evidence>
<accession>R4PVI8</accession>
<feature type="signal peptide" evidence="2">
    <location>
        <begin position="1"/>
        <end position="27"/>
    </location>
</feature>
<organism evidence="3 4">
    <name type="scientific">Candidatus Saccharimonas aalborgensis</name>
    <dbReference type="NCBI Taxonomy" id="1332188"/>
    <lineage>
        <taxon>Bacteria</taxon>
        <taxon>Candidatus Saccharimonadota</taxon>
        <taxon>Candidatus Saccharimonadia</taxon>
        <taxon>Candidatus Saccharimonadales</taxon>
        <taxon>Candidatus Saccharimonadaceae</taxon>
        <taxon>Candidatus Saccharimonas</taxon>
    </lineage>
</organism>
<dbReference type="Proteomes" id="UP000013893">
    <property type="component" value="Chromosome"/>
</dbReference>
<keyword evidence="4" id="KW-1185">Reference proteome</keyword>
<dbReference type="STRING" id="1332188.L336_0536"/>
<keyword evidence="2" id="KW-0732">Signal</keyword>
<reference evidence="3 4" key="1">
    <citation type="journal article" date="2013" name="Nat. Biotechnol.">
        <title>Genome sequences of rare, uncultured bacteria obtained by differential coverage binning of multiple metagenomes.</title>
        <authorList>
            <person name="Albertsen M."/>
            <person name="Hugenholtz P."/>
            <person name="Skarshewski A."/>
            <person name="Nielsen K.L."/>
            <person name="Tyson G.W."/>
            <person name="Nielsen P.H."/>
        </authorList>
    </citation>
    <scope>NUCLEOTIDE SEQUENCE [LARGE SCALE GENOMIC DNA]</scope>
    <source>
        <strain evidence="3">TM71</strain>
    </source>
</reference>
<feature type="transmembrane region" description="Helical" evidence="1">
    <location>
        <begin position="88"/>
        <end position="111"/>
    </location>
</feature>
<keyword evidence="1" id="KW-1133">Transmembrane helix</keyword>
<evidence type="ECO:0008006" key="5">
    <source>
        <dbReference type="Google" id="ProtNLM"/>
    </source>
</evidence>
<sequence>MRRYIAFTGFGLALMALVLFSTENASAAAQCSILPQSVCDGGVMGLIKFALQILTAGVGIVAVGTVIFAGILYTSAGDNANQVSQAKTLITNVIIGVISYGLMALILNFLIPGGVFG</sequence>
<feature type="transmembrane region" description="Helical" evidence="1">
    <location>
        <begin position="53"/>
        <end position="76"/>
    </location>
</feature>
<dbReference type="RefSeq" id="WP_015641690.1">
    <property type="nucleotide sequence ID" value="NC_021219.1"/>
</dbReference>
<evidence type="ECO:0000256" key="2">
    <source>
        <dbReference type="SAM" id="SignalP"/>
    </source>
</evidence>
<evidence type="ECO:0000313" key="3">
    <source>
        <dbReference type="EMBL" id="AGL62240.1"/>
    </source>
</evidence>
<name>R4PVI8_9BACT</name>
<dbReference type="OrthoDB" id="9929102at2"/>
<keyword evidence="1" id="KW-0472">Membrane</keyword>
<dbReference type="AlphaFoldDB" id="R4PVI8"/>
<dbReference type="HOGENOM" id="CLU_2080510_0_0_0"/>
<protein>
    <recommendedName>
        <fullName evidence="5">TrbC/VIRB2 family protein</fullName>
    </recommendedName>
</protein>
<dbReference type="EMBL" id="CP005957">
    <property type="protein sequence ID" value="AGL62240.1"/>
    <property type="molecule type" value="Genomic_DNA"/>
</dbReference>
<gene>
    <name evidence="3" type="ORF">L336_0536</name>
</gene>
<feature type="chain" id="PRO_5004369749" description="TrbC/VIRB2 family protein" evidence="2">
    <location>
        <begin position="28"/>
        <end position="117"/>
    </location>
</feature>